<name>A0A818NAE4_9BILA</name>
<evidence type="ECO:0000313" key="2">
    <source>
        <dbReference type="EMBL" id="CAF1315928.1"/>
    </source>
</evidence>
<keyword evidence="1" id="KW-1133">Transmembrane helix</keyword>
<protein>
    <submittedName>
        <fullName evidence="3">Uncharacterized protein</fullName>
    </submittedName>
</protein>
<dbReference type="AlphaFoldDB" id="A0A818NAE4"/>
<evidence type="ECO:0000256" key="1">
    <source>
        <dbReference type="SAM" id="Phobius"/>
    </source>
</evidence>
<dbReference type="Proteomes" id="UP000663882">
    <property type="component" value="Unassembled WGS sequence"/>
</dbReference>
<dbReference type="EMBL" id="CAJOAX010000491">
    <property type="protein sequence ID" value="CAF3601011.1"/>
    <property type="molecule type" value="Genomic_DNA"/>
</dbReference>
<comment type="caution">
    <text evidence="3">The sequence shown here is derived from an EMBL/GenBank/DDBJ whole genome shotgun (WGS) entry which is preliminary data.</text>
</comment>
<reference evidence="3" key="1">
    <citation type="submission" date="2021-02" db="EMBL/GenBank/DDBJ databases">
        <authorList>
            <person name="Nowell W R."/>
        </authorList>
    </citation>
    <scope>NUCLEOTIDE SEQUENCE</scope>
</reference>
<evidence type="ECO:0000313" key="3">
    <source>
        <dbReference type="EMBL" id="CAF3601011.1"/>
    </source>
</evidence>
<gene>
    <name evidence="3" type="ORF">OTI717_LOCUS6807</name>
    <name evidence="2" type="ORF">RFH988_LOCUS30499</name>
</gene>
<evidence type="ECO:0000313" key="4">
    <source>
        <dbReference type="Proteomes" id="UP000663823"/>
    </source>
</evidence>
<accession>A0A818NAE4</accession>
<keyword evidence="1" id="KW-0472">Membrane</keyword>
<dbReference type="Proteomes" id="UP000663823">
    <property type="component" value="Unassembled WGS sequence"/>
</dbReference>
<feature type="transmembrane region" description="Helical" evidence="1">
    <location>
        <begin position="7"/>
        <end position="26"/>
    </location>
</feature>
<organism evidence="3 4">
    <name type="scientific">Rotaria sordida</name>
    <dbReference type="NCBI Taxonomy" id="392033"/>
    <lineage>
        <taxon>Eukaryota</taxon>
        <taxon>Metazoa</taxon>
        <taxon>Spiralia</taxon>
        <taxon>Gnathifera</taxon>
        <taxon>Rotifera</taxon>
        <taxon>Eurotatoria</taxon>
        <taxon>Bdelloidea</taxon>
        <taxon>Philodinida</taxon>
        <taxon>Philodinidae</taxon>
        <taxon>Rotaria</taxon>
    </lineage>
</organism>
<sequence length="126" mass="15140">MTIRIRRIIVIFIVIVILFLLISILYQITSNNKRKFLITIVDYRWNPIANLSIRMELEGKLYQEMHTNNYGQVIVFLKNNLNNTEYLEILVDDIHEKILPIHEEITIRLNMINQNTGEMYDDERFN</sequence>
<proteinExistence type="predicted"/>
<dbReference type="EMBL" id="CAJNOO010003066">
    <property type="protein sequence ID" value="CAF1315928.1"/>
    <property type="molecule type" value="Genomic_DNA"/>
</dbReference>
<dbReference type="OrthoDB" id="10006542at2759"/>
<keyword evidence="1" id="KW-0812">Transmembrane</keyword>